<keyword evidence="2" id="KW-0235">DNA replication</keyword>
<evidence type="ECO:0000313" key="8">
    <source>
        <dbReference type="RefSeq" id="XP_029647900.1"/>
    </source>
</evidence>
<dbReference type="RefSeq" id="XP_029647900.1">
    <property type="nucleotide sequence ID" value="XM_029792040.2"/>
</dbReference>
<dbReference type="InterPro" id="IPR018607">
    <property type="entry name" value="Ctf8"/>
</dbReference>
<proteinExistence type="inferred from homology"/>
<evidence type="ECO:0000256" key="1">
    <source>
        <dbReference type="ARBA" id="ARBA00004123"/>
    </source>
</evidence>
<dbReference type="GO" id="GO:0003677">
    <property type="term" value="F:DNA binding"/>
    <property type="evidence" value="ECO:0007669"/>
    <property type="project" value="UniProtKB-KW"/>
</dbReference>
<organism evidence="7 8">
    <name type="scientific">Octopus sinensis</name>
    <name type="common">East Asian common octopus</name>
    <dbReference type="NCBI Taxonomy" id="2607531"/>
    <lineage>
        <taxon>Eukaryota</taxon>
        <taxon>Metazoa</taxon>
        <taxon>Spiralia</taxon>
        <taxon>Lophotrochozoa</taxon>
        <taxon>Mollusca</taxon>
        <taxon>Cephalopoda</taxon>
        <taxon>Coleoidea</taxon>
        <taxon>Octopodiformes</taxon>
        <taxon>Octopoda</taxon>
        <taxon>Incirrata</taxon>
        <taxon>Octopodidae</taxon>
        <taxon>Octopus</taxon>
    </lineage>
</organism>
<keyword evidence="5" id="KW-0131">Cell cycle</keyword>
<evidence type="ECO:0000256" key="5">
    <source>
        <dbReference type="ARBA" id="ARBA00023306"/>
    </source>
</evidence>
<evidence type="ECO:0000256" key="6">
    <source>
        <dbReference type="ARBA" id="ARBA00038447"/>
    </source>
</evidence>
<gene>
    <name evidence="8" type="primary">LOC115221806</name>
</gene>
<reference evidence="8" key="1">
    <citation type="submission" date="2025-08" db="UniProtKB">
        <authorList>
            <consortium name="RefSeq"/>
        </authorList>
    </citation>
    <scope>IDENTIFICATION</scope>
</reference>
<dbReference type="KEGG" id="osn:115221806"/>
<evidence type="ECO:0000313" key="7">
    <source>
        <dbReference type="Proteomes" id="UP000515154"/>
    </source>
</evidence>
<accession>A0A6P7TC54</accession>
<evidence type="ECO:0000256" key="3">
    <source>
        <dbReference type="ARBA" id="ARBA00023125"/>
    </source>
</evidence>
<sequence length="122" mass="13982">MVQICIKMSLGQSCPEWTIIELQGDLEMRYPVPLEGKFIGDLHFTTKEQPVLIIGHHILYGKKMQLEKPFAVLTRRHLETSEETDDDSAKRATEYGVEALIKTKLLFKTRPKPILAHVPKKV</sequence>
<evidence type="ECO:0000256" key="2">
    <source>
        <dbReference type="ARBA" id="ARBA00022705"/>
    </source>
</evidence>
<evidence type="ECO:0000256" key="4">
    <source>
        <dbReference type="ARBA" id="ARBA00023242"/>
    </source>
</evidence>
<dbReference type="PANTHER" id="PTHR28605">
    <property type="entry name" value="CTF8, CHROMOSOME TRANSMISSION FIDELITY FACTOR 8 HOMOLOG (S. CEREVISIAE)"/>
    <property type="match status" value="1"/>
</dbReference>
<dbReference type="Pfam" id="PF09696">
    <property type="entry name" value="Ctf8"/>
    <property type="match status" value="1"/>
</dbReference>
<dbReference type="GO" id="GO:0031390">
    <property type="term" value="C:Ctf18 RFC-like complex"/>
    <property type="evidence" value="ECO:0007669"/>
    <property type="project" value="InterPro"/>
</dbReference>
<dbReference type="GO" id="GO:0006260">
    <property type="term" value="P:DNA replication"/>
    <property type="evidence" value="ECO:0007669"/>
    <property type="project" value="UniProtKB-KW"/>
</dbReference>
<comment type="similarity">
    <text evidence="6">Belongs to the CTF8 family.</text>
</comment>
<name>A0A6P7TC54_9MOLL</name>
<keyword evidence="4" id="KW-0539">Nucleus</keyword>
<comment type="subcellular location">
    <subcellularLocation>
        <location evidence="1">Nucleus</location>
    </subcellularLocation>
</comment>
<keyword evidence="7" id="KW-1185">Reference proteome</keyword>
<dbReference type="Proteomes" id="UP000515154">
    <property type="component" value="Linkage group LG18"/>
</dbReference>
<protein>
    <submittedName>
        <fullName evidence="8">Chromosome transmission fidelity protein 8 homolog</fullName>
    </submittedName>
</protein>
<dbReference type="PANTHER" id="PTHR28605:SF1">
    <property type="entry name" value="CHROMOSOME TRANSMISSION FIDELITY FACTOR 8"/>
    <property type="match status" value="1"/>
</dbReference>
<keyword evidence="3" id="KW-0238">DNA-binding</keyword>
<dbReference type="GO" id="GO:0007064">
    <property type="term" value="P:mitotic sister chromatid cohesion"/>
    <property type="evidence" value="ECO:0007669"/>
    <property type="project" value="InterPro"/>
</dbReference>
<dbReference type="AlphaFoldDB" id="A0A6P7TC54"/>